<organism evidence="2 3">
    <name type="scientific">Dovyalis caffra</name>
    <dbReference type="NCBI Taxonomy" id="77055"/>
    <lineage>
        <taxon>Eukaryota</taxon>
        <taxon>Viridiplantae</taxon>
        <taxon>Streptophyta</taxon>
        <taxon>Embryophyta</taxon>
        <taxon>Tracheophyta</taxon>
        <taxon>Spermatophyta</taxon>
        <taxon>Magnoliopsida</taxon>
        <taxon>eudicotyledons</taxon>
        <taxon>Gunneridae</taxon>
        <taxon>Pentapetalae</taxon>
        <taxon>rosids</taxon>
        <taxon>fabids</taxon>
        <taxon>Malpighiales</taxon>
        <taxon>Salicaceae</taxon>
        <taxon>Flacourtieae</taxon>
        <taxon>Dovyalis</taxon>
    </lineage>
</organism>
<evidence type="ECO:0000313" key="3">
    <source>
        <dbReference type="Proteomes" id="UP001314170"/>
    </source>
</evidence>
<dbReference type="Proteomes" id="UP001314170">
    <property type="component" value="Unassembled WGS sequence"/>
</dbReference>
<feature type="region of interest" description="Disordered" evidence="1">
    <location>
        <begin position="72"/>
        <end position="125"/>
    </location>
</feature>
<evidence type="ECO:0000313" key="2">
    <source>
        <dbReference type="EMBL" id="CAK7329271.1"/>
    </source>
</evidence>
<evidence type="ECO:0000256" key="1">
    <source>
        <dbReference type="SAM" id="MobiDB-lite"/>
    </source>
</evidence>
<dbReference type="GO" id="GO:0009706">
    <property type="term" value="C:chloroplast inner membrane"/>
    <property type="evidence" value="ECO:0007669"/>
    <property type="project" value="TreeGrafter"/>
</dbReference>
<protein>
    <submittedName>
        <fullName evidence="2">Uncharacterized protein</fullName>
    </submittedName>
</protein>
<dbReference type="AlphaFoldDB" id="A0AAV1RAA5"/>
<reference evidence="2 3" key="1">
    <citation type="submission" date="2024-01" db="EMBL/GenBank/DDBJ databases">
        <authorList>
            <person name="Waweru B."/>
        </authorList>
    </citation>
    <scope>NUCLEOTIDE SEQUENCE [LARGE SCALE GENOMIC DNA]</scope>
</reference>
<dbReference type="PANTHER" id="PTHR31038">
    <property type="entry name" value="EXPRESSED PROTEIN-RELATED"/>
    <property type="match status" value="1"/>
</dbReference>
<sequence>MLAAFALSTKPSPLFHSSSKGVAPIRNFNFKNFSSDKNLQYSSRCRSIKVVCSFSINNSVICIGSPFTTGTVTGSSDGKLKDDGRVLDDASDGGGDNGGAGDGNGGGDSSGGGGGGGDGGDSEEDKEFGRILKFGNSQGVFYGLFGLACGVISQSHANPIMPAKRVFLSVSSNTSVAMAPSFRNSGALHASSAGFRLALGGQGIADLRMTPKWSIKKSEQDIPFLPRLQSEALAELRGFLPVSSNTPCVTNGVERLVGASPVVKKVLPVVMAFTFGVLLARRIYGGKE</sequence>
<feature type="compositionally biased region" description="Gly residues" evidence="1">
    <location>
        <begin position="92"/>
        <end position="119"/>
    </location>
</feature>
<keyword evidence="3" id="KW-1185">Reference proteome</keyword>
<dbReference type="GO" id="GO:0099402">
    <property type="term" value="P:plant organ development"/>
    <property type="evidence" value="ECO:0007669"/>
    <property type="project" value="TreeGrafter"/>
</dbReference>
<dbReference type="PANTHER" id="PTHR31038:SF18">
    <property type="entry name" value="PROTEIN RETICULATA-RELATED 1, CHLOROPLASTIC"/>
    <property type="match status" value="1"/>
</dbReference>
<accession>A0AAV1RAA5</accession>
<comment type="caution">
    <text evidence="2">The sequence shown here is derived from an EMBL/GenBank/DDBJ whole genome shotgun (WGS) entry which is preliminary data.</text>
</comment>
<dbReference type="EMBL" id="CAWUPB010000913">
    <property type="protein sequence ID" value="CAK7329271.1"/>
    <property type="molecule type" value="Genomic_DNA"/>
</dbReference>
<feature type="compositionally biased region" description="Basic and acidic residues" evidence="1">
    <location>
        <begin position="78"/>
        <end position="88"/>
    </location>
</feature>
<name>A0AAV1RAA5_9ROSI</name>
<proteinExistence type="predicted"/>
<gene>
    <name evidence="2" type="ORF">DCAF_LOCUS7021</name>
</gene>